<gene>
    <name evidence="5" type="primary">LOC100826142</name>
    <name evidence="4" type="ORF">BRADI_3g13930v3</name>
</gene>
<dbReference type="InterPro" id="IPR010903">
    <property type="entry name" value="DUF1517"/>
</dbReference>
<dbReference type="OrthoDB" id="542507at2759"/>
<name>A0A0Q3I2X6_BRADI</name>
<dbReference type="Gramene" id="KQJ94899">
    <property type="protein sequence ID" value="KQJ94899"/>
    <property type="gene ID" value="BRADI_3g13930v3"/>
</dbReference>
<evidence type="ECO:0000256" key="1">
    <source>
        <dbReference type="SAM" id="MobiDB-lite"/>
    </source>
</evidence>
<reference evidence="5" key="3">
    <citation type="submission" date="2018-08" db="UniProtKB">
        <authorList>
            <consortium name="EnsemblPlants"/>
        </authorList>
    </citation>
    <scope>IDENTIFICATION</scope>
    <source>
        <strain evidence="5">cv. Bd21</strain>
    </source>
</reference>
<reference evidence="4 5" key="1">
    <citation type="journal article" date="2010" name="Nature">
        <title>Genome sequencing and analysis of the model grass Brachypodium distachyon.</title>
        <authorList>
            <consortium name="International Brachypodium Initiative"/>
        </authorList>
    </citation>
    <scope>NUCLEOTIDE SEQUENCE [LARGE SCALE GENOMIC DNA]</scope>
    <source>
        <strain evidence="4">Bd21</strain>
        <strain evidence="5">cv. Bd21</strain>
    </source>
</reference>
<accession>A0A0Q3I2X6</accession>
<keyword evidence="6" id="KW-1185">Reference proteome</keyword>
<dbReference type="PIRSF" id="PIRSF037221">
    <property type="entry name" value="DUF1517"/>
    <property type="match status" value="1"/>
</dbReference>
<feature type="signal peptide" evidence="3">
    <location>
        <begin position="1"/>
        <end position="29"/>
    </location>
</feature>
<dbReference type="ExpressionAtlas" id="A0A0Q3I2X6">
    <property type="expression patterns" value="baseline"/>
</dbReference>
<proteinExistence type="predicted"/>
<evidence type="ECO:0000313" key="6">
    <source>
        <dbReference type="Proteomes" id="UP000008810"/>
    </source>
</evidence>
<dbReference type="Proteomes" id="UP000008810">
    <property type="component" value="Chromosome 3"/>
</dbReference>
<evidence type="ECO:0000256" key="2">
    <source>
        <dbReference type="SAM" id="Phobius"/>
    </source>
</evidence>
<organism evidence="4">
    <name type="scientific">Brachypodium distachyon</name>
    <name type="common">Purple false brome</name>
    <name type="synonym">Trachynia distachya</name>
    <dbReference type="NCBI Taxonomy" id="15368"/>
    <lineage>
        <taxon>Eukaryota</taxon>
        <taxon>Viridiplantae</taxon>
        <taxon>Streptophyta</taxon>
        <taxon>Embryophyta</taxon>
        <taxon>Tracheophyta</taxon>
        <taxon>Spermatophyta</taxon>
        <taxon>Magnoliopsida</taxon>
        <taxon>Liliopsida</taxon>
        <taxon>Poales</taxon>
        <taxon>Poaceae</taxon>
        <taxon>BOP clade</taxon>
        <taxon>Pooideae</taxon>
        <taxon>Stipodae</taxon>
        <taxon>Brachypodieae</taxon>
        <taxon>Brachypodium</taxon>
    </lineage>
</organism>
<feature type="transmembrane region" description="Helical" evidence="2">
    <location>
        <begin position="96"/>
        <end position="117"/>
    </location>
</feature>
<reference evidence="4" key="2">
    <citation type="submission" date="2017-06" db="EMBL/GenBank/DDBJ databases">
        <title>WGS assembly of Brachypodium distachyon.</title>
        <authorList>
            <consortium name="The International Brachypodium Initiative"/>
            <person name="Lucas S."/>
            <person name="Harmon-Smith M."/>
            <person name="Lail K."/>
            <person name="Tice H."/>
            <person name="Grimwood J."/>
            <person name="Bruce D."/>
            <person name="Barry K."/>
            <person name="Shu S."/>
            <person name="Lindquist E."/>
            <person name="Wang M."/>
            <person name="Pitluck S."/>
            <person name="Vogel J.P."/>
            <person name="Garvin D.F."/>
            <person name="Mockler T.C."/>
            <person name="Schmutz J."/>
            <person name="Rokhsar D."/>
            <person name="Bevan M.W."/>
        </authorList>
    </citation>
    <scope>NUCLEOTIDE SEQUENCE</scope>
    <source>
        <strain evidence="4">Bd21</strain>
    </source>
</reference>
<dbReference type="EnsemblPlants" id="KQJ94899">
    <property type="protein sequence ID" value="KQJ94899"/>
    <property type="gene ID" value="BRADI_3g13930v3"/>
</dbReference>
<dbReference type="GeneID" id="100826142"/>
<dbReference type="PANTHER" id="PTHR33975:SF7">
    <property type="entry name" value="OS08G0119100 PROTEIN"/>
    <property type="match status" value="1"/>
</dbReference>
<dbReference type="KEGG" id="bdi:100826142"/>
<dbReference type="PANTHER" id="PTHR33975">
    <property type="entry name" value="MYELIN-ASSOCIATED OLIGODENDROCYTE BASIC PROTEIN"/>
    <property type="match status" value="1"/>
</dbReference>
<dbReference type="GO" id="GO:0009507">
    <property type="term" value="C:chloroplast"/>
    <property type="evidence" value="ECO:0000318"/>
    <property type="project" value="GO_Central"/>
</dbReference>
<dbReference type="STRING" id="15368.A0A0Q3I2X6"/>
<keyword evidence="3" id="KW-0732">Signal</keyword>
<protein>
    <submittedName>
        <fullName evidence="4 5">Uncharacterized protein</fullName>
    </submittedName>
</protein>
<keyword evidence="2" id="KW-0472">Membrane</keyword>
<dbReference type="RefSeq" id="XP_010236404.1">
    <property type="nucleotide sequence ID" value="XM_010238102.3"/>
</dbReference>
<keyword evidence="2" id="KW-1133">Transmembrane helix</keyword>
<feature type="region of interest" description="Disordered" evidence="1">
    <location>
        <begin position="31"/>
        <end position="64"/>
    </location>
</feature>
<evidence type="ECO:0000313" key="4">
    <source>
        <dbReference type="EMBL" id="KQJ94899.1"/>
    </source>
</evidence>
<dbReference type="Pfam" id="PF07466">
    <property type="entry name" value="DUF1517"/>
    <property type="match status" value="1"/>
</dbReference>
<feature type="chain" id="PRO_5044545982" evidence="3">
    <location>
        <begin position="30"/>
        <end position="309"/>
    </location>
</feature>
<keyword evidence="2" id="KW-0812">Transmembrane</keyword>
<dbReference type="InterPro" id="IPR053023">
    <property type="entry name" value="FLAP_modulator"/>
</dbReference>
<dbReference type="AlphaFoldDB" id="A0A0Q3I2X6"/>
<dbReference type="EMBL" id="CM000882">
    <property type="protein sequence ID" value="KQJ94899.1"/>
    <property type="molecule type" value="Genomic_DNA"/>
</dbReference>
<evidence type="ECO:0000313" key="5">
    <source>
        <dbReference type="EnsemblPlants" id="KQJ94899"/>
    </source>
</evidence>
<sequence length="309" mass="34575">MAATRRQRKLPLLLALLLAAAVLTQPALAASGGAMGGRVSSSSRSNSKSTRSSSSPSSRSHSKSYHRSYHYSTSHVSVVDTPPAPPSAADDEGSCFCWLVGAAIVLVLLGVTVWLCYHDFTHPRMTIVKLQVALLGYAEPFQQELNFIAESVDSSDQRRYKYILTETICSLSRHRDCCVSSSVSVDLMYEEDSWEDHFDIISIKERSKFDGETLYNMEGIRRKKDCYKKKIGSRNEFIVVTILVAADGALEFPEITRPADLEEVARKLFFIPEGDIRGIHVLWTPQEKNDVLTEEKFLADYPHLTPCYD</sequence>
<evidence type="ECO:0000256" key="3">
    <source>
        <dbReference type="SAM" id="SignalP"/>
    </source>
</evidence>
<feature type="compositionally biased region" description="Low complexity" evidence="1">
    <location>
        <begin position="39"/>
        <end position="59"/>
    </location>
</feature>